<dbReference type="RefSeq" id="XP_028883759.1">
    <property type="nucleotide sequence ID" value="XM_029024936.1"/>
</dbReference>
<organism evidence="1 2">
    <name type="scientific">Trypanosoma theileri</name>
    <dbReference type="NCBI Taxonomy" id="67003"/>
    <lineage>
        <taxon>Eukaryota</taxon>
        <taxon>Discoba</taxon>
        <taxon>Euglenozoa</taxon>
        <taxon>Kinetoplastea</taxon>
        <taxon>Metakinetoplastina</taxon>
        <taxon>Trypanosomatida</taxon>
        <taxon>Trypanosomatidae</taxon>
        <taxon>Trypanosoma</taxon>
    </lineage>
</organism>
<comment type="caution">
    <text evidence="1">The sequence shown here is derived from an EMBL/GenBank/DDBJ whole genome shotgun (WGS) entry which is preliminary data.</text>
</comment>
<keyword evidence="2" id="KW-1185">Reference proteome</keyword>
<dbReference type="VEuPathDB" id="TriTrypDB:TM35_000112270"/>
<dbReference type="EMBL" id="NBCO01000011">
    <property type="protein sequence ID" value="ORC89693.1"/>
    <property type="molecule type" value="Genomic_DNA"/>
</dbReference>
<name>A0A1X0NYZ6_9TRYP</name>
<evidence type="ECO:0000313" key="2">
    <source>
        <dbReference type="Proteomes" id="UP000192257"/>
    </source>
</evidence>
<protein>
    <submittedName>
        <fullName evidence="1">Uncharacterized protein</fullName>
    </submittedName>
</protein>
<dbReference type="AlphaFoldDB" id="A0A1X0NYZ6"/>
<accession>A0A1X0NYZ6</accession>
<gene>
    <name evidence="1" type="ORF">TM35_000112270</name>
</gene>
<sequence>MAIKFSRSYKYIYLSIITSQLCLRSKFSHHIVSSILFFLHHSSSCQNSQYYRNYSCILFKHTNALERKKDDVCGTSGSLVVTIHSPQLEVHFFPLSECHQADLIVAEGEEGQ</sequence>
<evidence type="ECO:0000313" key="1">
    <source>
        <dbReference type="EMBL" id="ORC89693.1"/>
    </source>
</evidence>
<dbReference type="GeneID" id="39984716"/>
<reference evidence="1 2" key="1">
    <citation type="submission" date="2017-03" db="EMBL/GenBank/DDBJ databases">
        <title>An alternative strategy for trypanosome survival in the mammalian bloodstream revealed through genome and transcriptome analysis of the ubiquitous bovine parasite Trypanosoma (Megatrypanum) theileri.</title>
        <authorList>
            <person name="Kelly S."/>
            <person name="Ivens A."/>
            <person name="Mott A."/>
            <person name="O'Neill E."/>
            <person name="Emms D."/>
            <person name="Macleod O."/>
            <person name="Voorheis P."/>
            <person name="Matthews J."/>
            <person name="Matthews K."/>
            <person name="Carrington M."/>
        </authorList>
    </citation>
    <scope>NUCLEOTIDE SEQUENCE [LARGE SCALE GENOMIC DNA]</scope>
    <source>
        <strain evidence="1">Edinburgh</strain>
    </source>
</reference>
<proteinExistence type="predicted"/>
<dbReference type="Proteomes" id="UP000192257">
    <property type="component" value="Unassembled WGS sequence"/>
</dbReference>